<dbReference type="AlphaFoldDB" id="A0A0R3TUP0"/>
<evidence type="ECO:0000256" key="2">
    <source>
        <dbReference type="ARBA" id="ARBA00022980"/>
    </source>
</evidence>
<evidence type="ECO:0000256" key="3">
    <source>
        <dbReference type="ARBA" id="ARBA00023274"/>
    </source>
</evidence>
<sequence length="66" mass="7789">MVGGAHKTLRFKTKLGKKQKQNRTLPYWVRQRTDNKIRYNAKRPDHKKPASCPIIEQMIEIGWGLK</sequence>
<keyword evidence="3" id="KW-0687">Ribonucleoprotein</keyword>
<dbReference type="Gene3D" id="1.10.1620.10">
    <property type="entry name" value="Ribosomal protein L39e"/>
    <property type="match status" value="1"/>
</dbReference>
<evidence type="ECO:0000313" key="7">
    <source>
        <dbReference type="EMBL" id="VDO10550.1"/>
    </source>
</evidence>
<evidence type="ECO:0000313" key="8">
    <source>
        <dbReference type="Proteomes" id="UP000278807"/>
    </source>
</evidence>
<dbReference type="InterPro" id="IPR000077">
    <property type="entry name" value="Ribosomal_eL39"/>
</dbReference>
<dbReference type="STRING" id="102285.A0A0R3TUP0"/>
<evidence type="ECO:0000313" key="9">
    <source>
        <dbReference type="WBParaSite" id="HNAJ_0001149001-mRNA-1"/>
    </source>
</evidence>
<accession>A0A0R3TUP0</accession>
<dbReference type="EMBL" id="UZAE01013599">
    <property type="protein sequence ID" value="VDO10550.1"/>
    <property type="molecule type" value="Genomic_DNA"/>
</dbReference>
<dbReference type="PANTHER" id="PTHR19970:SF0">
    <property type="entry name" value="LARGE RIBOSOMAL SUBUNIT PROTEIN EL39"/>
    <property type="match status" value="1"/>
</dbReference>
<feature type="region of interest" description="Disordered" evidence="6">
    <location>
        <begin position="1"/>
        <end position="23"/>
    </location>
</feature>
<organism evidence="9">
    <name type="scientific">Rodentolepis nana</name>
    <name type="common">Dwarf tapeworm</name>
    <name type="synonym">Hymenolepis nana</name>
    <dbReference type="NCBI Taxonomy" id="102285"/>
    <lineage>
        <taxon>Eukaryota</taxon>
        <taxon>Metazoa</taxon>
        <taxon>Spiralia</taxon>
        <taxon>Lophotrochozoa</taxon>
        <taxon>Platyhelminthes</taxon>
        <taxon>Cestoda</taxon>
        <taxon>Eucestoda</taxon>
        <taxon>Cyclophyllidea</taxon>
        <taxon>Hymenolepididae</taxon>
        <taxon>Rodentolepis</taxon>
    </lineage>
</organism>
<dbReference type="GO" id="GO:0003735">
    <property type="term" value="F:structural constituent of ribosome"/>
    <property type="evidence" value="ECO:0007669"/>
    <property type="project" value="InterPro"/>
</dbReference>
<comment type="similarity">
    <text evidence="1">Belongs to the eukaryotic ribosomal protein eL39 family.</text>
</comment>
<dbReference type="Proteomes" id="UP000278807">
    <property type="component" value="Unassembled WGS sequence"/>
</dbReference>
<dbReference type="OrthoDB" id="6332053at2759"/>
<evidence type="ECO:0000256" key="6">
    <source>
        <dbReference type="SAM" id="MobiDB-lite"/>
    </source>
</evidence>
<evidence type="ECO:0000256" key="1">
    <source>
        <dbReference type="ARBA" id="ARBA00009339"/>
    </source>
</evidence>
<evidence type="ECO:0000256" key="4">
    <source>
        <dbReference type="ARBA" id="ARBA00035234"/>
    </source>
</evidence>
<gene>
    <name evidence="7" type="ORF">HNAJ_LOCUS11480</name>
</gene>
<dbReference type="PANTHER" id="PTHR19970">
    <property type="entry name" value="RIBOSOMAL PROTEIN L39E"/>
    <property type="match status" value="1"/>
</dbReference>
<dbReference type="Pfam" id="PF00832">
    <property type="entry name" value="Ribosomal_L39"/>
    <property type="match status" value="1"/>
</dbReference>
<dbReference type="GO" id="GO:0022625">
    <property type="term" value="C:cytosolic large ribosomal subunit"/>
    <property type="evidence" value="ECO:0007669"/>
    <property type="project" value="TreeGrafter"/>
</dbReference>
<reference evidence="7 8" key="2">
    <citation type="submission" date="2018-11" db="EMBL/GenBank/DDBJ databases">
        <authorList>
            <consortium name="Pathogen Informatics"/>
        </authorList>
    </citation>
    <scope>NUCLEOTIDE SEQUENCE [LARGE SCALE GENOMIC DNA]</scope>
</reference>
<keyword evidence="2" id="KW-0689">Ribosomal protein</keyword>
<proteinExistence type="inferred from homology"/>
<feature type="compositionally biased region" description="Basic residues" evidence="6">
    <location>
        <begin position="7"/>
        <end position="21"/>
    </location>
</feature>
<dbReference type="FunFam" id="1.10.1620.10:FF:000001">
    <property type="entry name" value="60S ribosomal protein-like L39"/>
    <property type="match status" value="1"/>
</dbReference>
<dbReference type="InterPro" id="IPR023626">
    <property type="entry name" value="Ribosomal_eL39_dom_sf"/>
</dbReference>
<reference evidence="9" key="1">
    <citation type="submission" date="2017-02" db="UniProtKB">
        <authorList>
            <consortium name="WormBaseParasite"/>
        </authorList>
    </citation>
    <scope>IDENTIFICATION</scope>
</reference>
<dbReference type="WBParaSite" id="HNAJ_0001149001-mRNA-1">
    <property type="protein sequence ID" value="HNAJ_0001149001-mRNA-1"/>
    <property type="gene ID" value="HNAJ_0001149001"/>
</dbReference>
<keyword evidence="8" id="KW-1185">Reference proteome</keyword>
<protein>
    <recommendedName>
        <fullName evidence="4">Large ribosomal subunit protein eL39</fullName>
    </recommendedName>
    <alternativeName>
        <fullName evidence="5">60S ribosomal protein L39</fullName>
    </alternativeName>
</protein>
<evidence type="ECO:0000256" key="5">
    <source>
        <dbReference type="ARBA" id="ARBA00035339"/>
    </source>
</evidence>
<dbReference type="SUPFAM" id="SSF48662">
    <property type="entry name" value="Ribosomal protein L39e"/>
    <property type="match status" value="1"/>
</dbReference>
<name>A0A0R3TUP0_RODNA</name>
<dbReference type="GO" id="GO:0006412">
    <property type="term" value="P:translation"/>
    <property type="evidence" value="ECO:0007669"/>
    <property type="project" value="InterPro"/>
</dbReference>